<name>A0A9X3XKK8_9CLOT</name>
<evidence type="ECO:0000256" key="1">
    <source>
        <dbReference type="HAMAP-Rule" id="MF_01506"/>
    </source>
</evidence>
<evidence type="ECO:0000256" key="2">
    <source>
        <dbReference type="SAM" id="Coils"/>
    </source>
</evidence>
<accession>A0A9X3XKK8</accession>
<organism evidence="3 4">
    <name type="scientific">Clostridium tertium</name>
    <dbReference type="NCBI Taxonomy" id="1559"/>
    <lineage>
        <taxon>Bacteria</taxon>
        <taxon>Bacillati</taxon>
        <taxon>Bacillota</taxon>
        <taxon>Clostridia</taxon>
        <taxon>Eubacteriales</taxon>
        <taxon>Clostridiaceae</taxon>
        <taxon>Clostridium</taxon>
    </lineage>
</organism>
<proteinExistence type="inferred from homology"/>
<evidence type="ECO:0000313" key="3">
    <source>
        <dbReference type="EMBL" id="MDC4238857.1"/>
    </source>
</evidence>
<dbReference type="GeneID" id="93042231"/>
<dbReference type="InterPro" id="IPR017524">
    <property type="entry name" value="SASP_thioredoxin-like"/>
</dbReference>
<evidence type="ECO:0000313" key="4">
    <source>
        <dbReference type="Proteomes" id="UP001141183"/>
    </source>
</evidence>
<dbReference type="HAMAP" id="MF_01506">
    <property type="entry name" value="Tlp"/>
    <property type="match status" value="1"/>
</dbReference>
<sequence>MKNKPDDRSNNVERIQENIDNVLKNIDLANEMIDKTDDTKTVETLEERNENRERALKGLRKEIRDEKIANEIKSELLSNENSYK</sequence>
<dbReference type="AlphaFoldDB" id="A0A9X3XKK8"/>
<dbReference type="RefSeq" id="WP_008679954.1">
    <property type="nucleotide sequence ID" value="NZ_BAAACM010000002.1"/>
</dbReference>
<keyword evidence="2" id="KW-0175">Coiled coil</keyword>
<dbReference type="EMBL" id="JAMRYU010000001">
    <property type="protein sequence ID" value="MDC4238857.1"/>
    <property type="molecule type" value="Genomic_DNA"/>
</dbReference>
<dbReference type="Proteomes" id="UP001141183">
    <property type="component" value="Unassembled WGS sequence"/>
</dbReference>
<comment type="similarity">
    <text evidence="1">Belongs to the Tlp family.</text>
</comment>
<protein>
    <recommendedName>
        <fullName evidence="1">Protein Tlp homolog</fullName>
    </recommendedName>
</protein>
<gene>
    <name evidence="1" type="primary">tlp</name>
    <name evidence="3" type="ORF">NE398_01570</name>
</gene>
<keyword evidence="4" id="KW-1185">Reference proteome</keyword>
<feature type="coiled-coil region" evidence="2">
    <location>
        <begin position="12"/>
        <end position="69"/>
    </location>
</feature>
<reference evidence="3" key="1">
    <citation type="submission" date="2022-05" db="EMBL/GenBank/DDBJ databases">
        <title>Draft genome sequence of Clostridium tertium strain CP3 isolated from Peru.</title>
        <authorList>
            <person name="Hurtado R."/>
            <person name="Lima L."/>
            <person name="Sousa T."/>
            <person name="Jaiswal A.K."/>
            <person name="Tiwari S."/>
            <person name="Maturrano L."/>
            <person name="Brenig B."/>
            <person name="Azevedo V."/>
        </authorList>
    </citation>
    <scope>NUCLEOTIDE SEQUENCE</scope>
    <source>
        <strain evidence="3">CP3</strain>
    </source>
</reference>
<dbReference type="Pfam" id="PF19824">
    <property type="entry name" value="Tlp"/>
    <property type="match status" value="1"/>
</dbReference>
<comment type="caution">
    <text evidence="3">The sequence shown here is derived from an EMBL/GenBank/DDBJ whole genome shotgun (WGS) entry which is preliminary data.</text>
</comment>